<dbReference type="InParanoid" id="A0A1Y5U045"/>
<dbReference type="OrthoDB" id="7510709at2"/>
<keyword evidence="2" id="KW-1185">Reference proteome</keyword>
<dbReference type="RefSeq" id="WP_139839862.1">
    <property type="nucleotide sequence ID" value="NZ_FWFR01000008.1"/>
</dbReference>
<evidence type="ECO:0000313" key="2">
    <source>
        <dbReference type="Proteomes" id="UP000193200"/>
    </source>
</evidence>
<evidence type="ECO:0000313" key="1">
    <source>
        <dbReference type="EMBL" id="SLN77562.1"/>
    </source>
</evidence>
<dbReference type="AlphaFoldDB" id="A0A1Y5U045"/>
<dbReference type="Proteomes" id="UP000193200">
    <property type="component" value="Unassembled WGS sequence"/>
</dbReference>
<name>A0A1Y5U045_9PROT</name>
<gene>
    <name evidence="1" type="ORF">OCH7691_04459</name>
</gene>
<reference evidence="1 2" key="1">
    <citation type="submission" date="2017-03" db="EMBL/GenBank/DDBJ databases">
        <authorList>
            <person name="Afonso C.L."/>
            <person name="Miller P.J."/>
            <person name="Scott M.A."/>
            <person name="Spackman E."/>
            <person name="Goraichik I."/>
            <person name="Dimitrov K.M."/>
            <person name="Suarez D.L."/>
            <person name="Swayne D.E."/>
        </authorList>
    </citation>
    <scope>NUCLEOTIDE SEQUENCE [LARGE SCALE GENOMIC DNA]</scope>
    <source>
        <strain evidence="1 2">CECT 7691</strain>
    </source>
</reference>
<dbReference type="EMBL" id="FWFR01000008">
    <property type="protein sequence ID" value="SLN77562.1"/>
    <property type="molecule type" value="Genomic_DNA"/>
</dbReference>
<proteinExistence type="predicted"/>
<accession>A0A1Y5U045</accession>
<protein>
    <submittedName>
        <fullName evidence="1">Uncharacterized protein</fullName>
    </submittedName>
</protein>
<sequence length="149" mass="16772">MRYTHMDHAGWVRDDLHIEPSPLGCRVAYMLGVAFGGVYNAPINPRKVDWSAPSRISITVRDSNLATYDGAGLTLLVMLAHALSVRLEICAAAPRYFHFHFTARQPEGRLYQRHPDVEQMVAGFRRWFDDRAQALARGEPLPPLTEDAA</sequence>
<organism evidence="1 2">
    <name type="scientific">Oceanibacterium hippocampi</name>
    <dbReference type="NCBI Taxonomy" id="745714"/>
    <lineage>
        <taxon>Bacteria</taxon>
        <taxon>Pseudomonadati</taxon>
        <taxon>Pseudomonadota</taxon>
        <taxon>Alphaproteobacteria</taxon>
        <taxon>Sneathiellales</taxon>
        <taxon>Sneathiellaceae</taxon>
        <taxon>Oceanibacterium</taxon>
    </lineage>
</organism>